<feature type="region of interest" description="Disordered" evidence="2">
    <location>
        <begin position="150"/>
        <end position="178"/>
    </location>
</feature>
<feature type="compositionally biased region" description="Polar residues" evidence="2">
    <location>
        <begin position="1"/>
        <end position="10"/>
    </location>
</feature>
<dbReference type="SUPFAM" id="SSF53474">
    <property type="entry name" value="alpha/beta-Hydrolases"/>
    <property type="match status" value="1"/>
</dbReference>
<dbReference type="OrthoDB" id="16520at2759"/>
<dbReference type="InterPro" id="IPR050278">
    <property type="entry name" value="Serine_Prot_S9B/DPPIV"/>
</dbReference>
<dbReference type="GO" id="GO:0006508">
    <property type="term" value="P:proteolysis"/>
    <property type="evidence" value="ECO:0007669"/>
    <property type="project" value="InterPro"/>
</dbReference>
<keyword evidence="6" id="KW-1185">Reference proteome</keyword>
<gene>
    <name evidence="5" type="ORF">ANCCAN_00607</name>
</gene>
<feature type="region of interest" description="Disordered" evidence="2">
    <location>
        <begin position="247"/>
        <end position="267"/>
    </location>
</feature>
<dbReference type="EMBL" id="JOJR01000003">
    <property type="protein sequence ID" value="RCN53058.1"/>
    <property type="molecule type" value="Genomic_DNA"/>
</dbReference>
<dbReference type="InterPro" id="IPR029058">
    <property type="entry name" value="AB_hydrolase_fold"/>
</dbReference>
<feature type="region of interest" description="Disordered" evidence="2">
    <location>
        <begin position="183"/>
        <end position="202"/>
    </location>
</feature>
<evidence type="ECO:0000256" key="2">
    <source>
        <dbReference type="SAM" id="MobiDB-lite"/>
    </source>
</evidence>
<comment type="caution">
    <text evidence="5">The sequence shown here is derived from an EMBL/GenBank/DDBJ whole genome shotgun (WGS) entry which is preliminary data.</text>
</comment>
<feature type="region of interest" description="Disordered" evidence="2">
    <location>
        <begin position="84"/>
        <end position="104"/>
    </location>
</feature>
<feature type="domain" description="Peptidase S9 prolyl oligopeptidase catalytic" evidence="3">
    <location>
        <begin position="867"/>
        <end position="1067"/>
    </location>
</feature>
<dbReference type="GO" id="GO:0008239">
    <property type="term" value="F:dipeptidyl-peptidase activity"/>
    <property type="evidence" value="ECO:0007669"/>
    <property type="project" value="TreeGrafter"/>
</dbReference>
<evidence type="ECO:0000313" key="5">
    <source>
        <dbReference type="EMBL" id="RCN53058.1"/>
    </source>
</evidence>
<dbReference type="Gene3D" id="3.40.50.1820">
    <property type="entry name" value="alpha/beta hydrolase"/>
    <property type="match status" value="1"/>
</dbReference>
<dbReference type="STRING" id="29170.A0A368HBI9"/>
<dbReference type="Pfam" id="PF13300">
    <property type="entry name" value="DUF4078"/>
    <property type="match status" value="1"/>
</dbReference>
<accession>A0A368HBI9</accession>
<name>A0A368HBI9_ANCCA</name>
<feature type="region of interest" description="Disordered" evidence="2">
    <location>
        <begin position="1"/>
        <end position="29"/>
    </location>
</feature>
<dbReference type="Gene3D" id="2.140.10.30">
    <property type="entry name" value="Dipeptidylpeptidase IV, N-terminal domain"/>
    <property type="match status" value="1"/>
</dbReference>
<evidence type="ECO:0000259" key="3">
    <source>
        <dbReference type="Pfam" id="PF00326"/>
    </source>
</evidence>
<feature type="coiled-coil region" evidence="1">
    <location>
        <begin position="219"/>
        <end position="247"/>
    </location>
</feature>
<evidence type="ECO:0000256" key="1">
    <source>
        <dbReference type="SAM" id="Coils"/>
    </source>
</evidence>
<evidence type="ECO:0000259" key="4">
    <source>
        <dbReference type="Pfam" id="PF00930"/>
    </source>
</evidence>
<dbReference type="PANTHER" id="PTHR11731">
    <property type="entry name" value="PROTEASE FAMILY S9B,C DIPEPTIDYL-PEPTIDASE IV-RELATED"/>
    <property type="match status" value="1"/>
</dbReference>
<dbReference type="Pfam" id="PF00930">
    <property type="entry name" value="DPPIV_N"/>
    <property type="match status" value="1"/>
</dbReference>
<dbReference type="Pfam" id="PF00326">
    <property type="entry name" value="Peptidase_S9"/>
    <property type="match status" value="1"/>
</dbReference>
<protein>
    <submittedName>
        <fullName evidence="5">Peptidase, S9A/B/C family, catalytic domain protein</fullName>
    </submittedName>
</protein>
<feature type="compositionally biased region" description="Polar residues" evidence="2">
    <location>
        <begin position="155"/>
        <end position="174"/>
    </location>
</feature>
<dbReference type="AlphaFoldDB" id="A0A368HBI9"/>
<evidence type="ECO:0000313" key="6">
    <source>
        <dbReference type="Proteomes" id="UP000252519"/>
    </source>
</evidence>
<reference evidence="5 6" key="1">
    <citation type="submission" date="2014-10" db="EMBL/GenBank/DDBJ databases">
        <title>Draft genome of the hookworm Ancylostoma caninum.</title>
        <authorList>
            <person name="Mitreva M."/>
        </authorList>
    </citation>
    <scope>NUCLEOTIDE SEQUENCE [LARGE SCALE GENOMIC DNA]</scope>
    <source>
        <strain evidence="5 6">Baltimore</strain>
    </source>
</reference>
<dbReference type="GO" id="GO:0008236">
    <property type="term" value="F:serine-type peptidase activity"/>
    <property type="evidence" value="ECO:0007669"/>
    <property type="project" value="InterPro"/>
</dbReference>
<sequence length="1068" mass="119892">MATFASTAMSKNLAEGEEVAEPVKKKYEPKKLHTNEVASLFDLKSEYLKKKNDIVQSATGEVYRGGKSSVLAVNKEEKVSIKKEAQERKRRINEHEAALRKEEEERLDLVRKKLKEKSELYEKLSEGKVTLQTSDGLDVEFLVDFNAKVKERQESQQSQPTYHEELPTTSTSSEPAPLVEHYVPEEERREYGVSHMKFSSEEEKRQAQIKSLYDMTAETEKMRAKNRSVADEKARAKREKLNALRRRKGLPEIRTPSPEPEPEQPEVNLEEIPLPIEKPLRMAPLERSPTPNVPWHQLVAHARLLRAELRSSLALPFSRMSIVATKTGCRLYALGTPVCSSNQTVLSAEIPADGGSSNIVLEPMFSPDQFKAATPSVEFSLMCERQRATVVSGVTDYMVDSDGSNLMLTTGEQVFRYSDGNIVPLAVGGGSNDSGAAGGFVFDTQFCPCDSKLVSYVLNKQIHIEREGSLLYRTSSTDPNISNGVPAFIIQEELDRFQAVWWSPTSTRLLYERVDETAVRSLMFVCPGREAPAPMKYPVAGTENHTSQLRLIIIDGNAVLDCGLKVPLKTRYPWVEYIARAGFLNDGKTMWVQIMNRTQSQAALIILPESEFEGITSSGPIREASIVKDEVSTAWINNHNAIVPLDGNPSTIEFIYASEQSSHCHLYFISAHIIDNDVADLRERVVTQGDFSVCKATSVVIDKDRRLVYYIANVATPTEWSVCVSSYDESVNEMRRLTERGLSFKGERACHHLCLLPSNGFACWMTSLSQPPQCRYYSLVFSEDSILPNATLVAQIGLSGYNLPATVQINDIPVIVEYQSRNMRRYAMVMRPANFEPGRSYPVLHYVYGGPGIQLVRNDYSTWIPFQKYTKLGFVVVMLDGRGSSNRGTEFEFPIFGKLGQCEVEDQVEGLQEVAQIMDGMLDLSRVVVQGWSYGGYMSLLALAKYPHVFRAAIAGGAVTDWKLYDTAYTERYLGYGSERDPFYEESSVIKHVEKLPDQPGRLLLVHGLLDENVHFRHTEALIEQLIKAGKPYQLQLFPSERHGIRSSDGAAHLDASMLNFIQQALKD</sequence>
<dbReference type="Proteomes" id="UP000252519">
    <property type="component" value="Unassembled WGS sequence"/>
</dbReference>
<dbReference type="InterPro" id="IPR002469">
    <property type="entry name" value="Peptidase_S9B_N"/>
</dbReference>
<dbReference type="PANTHER" id="PTHR11731:SF193">
    <property type="entry name" value="DIPEPTIDYL PEPTIDASE 9"/>
    <property type="match status" value="1"/>
</dbReference>
<keyword evidence="1" id="KW-0175">Coiled coil</keyword>
<organism evidence="5 6">
    <name type="scientific">Ancylostoma caninum</name>
    <name type="common">Dog hookworm</name>
    <dbReference type="NCBI Taxonomy" id="29170"/>
    <lineage>
        <taxon>Eukaryota</taxon>
        <taxon>Metazoa</taxon>
        <taxon>Ecdysozoa</taxon>
        <taxon>Nematoda</taxon>
        <taxon>Chromadorea</taxon>
        <taxon>Rhabditida</taxon>
        <taxon>Rhabditina</taxon>
        <taxon>Rhabditomorpha</taxon>
        <taxon>Strongyloidea</taxon>
        <taxon>Ancylostomatidae</taxon>
        <taxon>Ancylostomatinae</taxon>
        <taxon>Ancylostoma</taxon>
    </lineage>
</organism>
<dbReference type="SUPFAM" id="SSF82171">
    <property type="entry name" value="DPP6 N-terminal domain-like"/>
    <property type="match status" value="1"/>
</dbReference>
<dbReference type="InterPro" id="IPR001375">
    <property type="entry name" value="Peptidase_S9_cat"/>
</dbReference>
<feature type="domain" description="Dipeptidylpeptidase IV N-terminal" evidence="4">
    <location>
        <begin position="439"/>
        <end position="739"/>
    </location>
</feature>
<proteinExistence type="predicted"/>